<evidence type="ECO:0000256" key="1">
    <source>
        <dbReference type="SAM" id="MobiDB-lite"/>
    </source>
</evidence>
<dbReference type="HOGENOM" id="CLU_2979997_0_0_1"/>
<dbReference type="AlphaFoldDB" id="A0A0D0ACJ9"/>
<dbReference type="EMBL" id="KN833688">
    <property type="protein sequence ID" value="KIK29838.1"/>
    <property type="molecule type" value="Genomic_DNA"/>
</dbReference>
<gene>
    <name evidence="2" type="ORF">PISMIDRAFT_671793</name>
</gene>
<sequence length="58" mass="6300">MIGCDQQSTCAFPQASSTHGLPINIIFRSSHALLLTHSQAEHSTHHKGGRGRVNYGNE</sequence>
<keyword evidence="3" id="KW-1185">Reference proteome</keyword>
<name>A0A0D0ACJ9_9AGAM</name>
<dbReference type="Proteomes" id="UP000054018">
    <property type="component" value="Unassembled WGS sequence"/>
</dbReference>
<evidence type="ECO:0000313" key="2">
    <source>
        <dbReference type="EMBL" id="KIK29838.1"/>
    </source>
</evidence>
<proteinExistence type="predicted"/>
<organism evidence="2 3">
    <name type="scientific">Pisolithus microcarpus 441</name>
    <dbReference type="NCBI Taxonomy" id="765257"/>
    <lineage>
        <taxon>Eukaryota</taxon>
        <taxon>Fungi</taxon>
        <taxon>Dikarya</taxon>
        <taxon>Basidiomycota</taxon>
        <taxon>Agaricomycotina</taxon>
        <taxon>Agaricomycetes</taxon>
        <taxon>Agaricomycetidae</taxon>
        <taxon>Boletales</taxon>
        <taxon>Sclerodermatineae</taxon>
        <taxon>Pisolithaceae</taxon>
        <taxon>Pisolithus</taxon>
    </lineage>
</organism>
<reference evidence="3" key="2">
    <citation type="submission" date="2015-01" db="EMBL/GenBank/DDBJ databases">
        <title>Evolutionary Origins and Diversification of the Mycorrhizal Mutualists.</title>
        <authorList>
            <consortium name="DOE Joint Genome Institute"/>
            <consortium name="Mycorrhizal Genomics Consortium"/>
            <person name="Kohler A."/>
            <person name="Kuo A."/>
            <person name="Nagy L.G."/>
            <person name="Floudas D."/>
            <person name="Copeland A."/>
            <person name="Barry K.W."/>
            <person name="Cichocki N."/>
            <person name="Veneault-Fourrey C."/>
            <person name="LaButti K."/>
            <person name="Lindquist E.A."/>
            <person name="Lipzen A."/>
            <person name="Lundell T."/>
            <person name="Morin E."/>
            <person name="Murat C."/>
            <person name="Riley R."/>
            <person name="Ohm R."/>
            <person name="Sun H."/>
            <person name="Tunlid A."/>
            <person name="Henrissat B."/>
            <person name="Grigoriev I.V."/>
            <person name="Hibbett D.S."/>
            <person name="Martin F."/>
        </authorList>
    </citation>
    <scope>NUCLEOTIDE SEQUENCE [LARGE SCALE GENOMIC DNA]</scope>
    <source>
        <strain evidence="3">441</strain>
    </source>
</reference>
<evidence type="ECO:0000313" key="3">
    <source>
        <dbReference type="Proteomes" id="UP000054018"/>
    </source>
</evidence>
<feature type="region of interest" description="Disordered" evidence="1">
    <location>
        <begin position="38"/>
        <end position="58"/>
    </location>
</feature>
<reference evidence="2 3" key="1">
    <citation type="submission" date="2014-04" db="EMBL/GenBank/DDBJ databases">
        <authorList>
            <consortium name="DOE Joint Genome Institute"/>
            <person name="Kuo A."/>
            <person name="Kohler A."/>
            <person name="Costa M.D."/>
            <person name="Nagy L.G."/>
            <person name="Floudas D."/>
            <person name="Copeland A."/>
            <person name="Barry K.W."/>
            <person name="Cichocki N."/>
            <person name="Veneault-Fourrey C."/>
            <person name="LaButti K."/>
            <person name="Lindquist E.A."/>
            <person name="Lipzen A."/>
            <person name="Lundell T."/>
            <person name="Morin E."/>
            <person name="Murat C."/>
            <person name="Sun H."/>
            <person name="Tunlid A."/>
            <person name="Henrissat B."/>
            <person name="Grigoriev I.V."/>
            <person name="Hibbett D.S."/>
            <person name="Martin F."/>
            <person name="Nordberg H.P."/>
            <person name="Cantor M.N."/>
            <person name="Hua S.X."/>
        </authorList>
    </citation>
    <scope>NUCLEOTIDE SEQUENCE [LARGE SCALE GENOMIC DNA]</scope>
    <source>
        <strain evidence="2 3">441</strain>
    </source>
</reference>
<accession>A0A0D0ACJ9</accession>
<protein>
    <submittedName>
        <fullName evidence="2">Uncharacterized protein</fullName>
    </submittedName>
</protein>